<dbReference type="SUPFAM" id="SSF64288">
    <property type="entry name" value="Chorismate lyase-like"/>
    <property type="match status" value="1"/>
</dbReference>
<dbReference type="SUPFAM" id="SSF46785">
    <property type="entry name" value="Winged helix' DNA-binding domain"/>
    <property type="match status" value="1"/>
</dbReference>
<dbReference type="FunFam" id="3.40.1410.10:FF:000008">
    <property type="entry name" value="Transcriptional regulator, GntR family"/>
    <property type="match status" value="1"/>
</dbReference>
<dbReference type="Pfam" id="PF00392">
    <property type="entry name" value="GntR"/>
    <property type="match status" value="1"/>
</dbReference>
<reference evidence="6 7" key="1">
    <citation type="submission" date="2017-04" db="EMBL/GenBank/DDBJ databases">
        <title>The Characteristic of a Fine Plant Growth-Promoting Rhizobacteria Bacillus mycoides Gnyt1 and its Whole Genome Sequencing Analysis.</title>
        <authorList>
            <person name="Li J.H."/>
            <person name="Yao T."/>
        </authorList>
    </citation>
    <scope>NUCLEOTIDE SEQUENCE [LARGE SCALE GENOMIC DNA]</scope>
    <source>
        <strain evidence="6 7">Gnyt1</strain>
    </source>
</reference>
<dbReference type="RefSeq" id="WP_085312200.1">
    <property type="nucleotide sequence ID" value="NZ_CP020743.1"/>
</dbReference>
<evidence type="ECO:0000256" key="4">
    <source>
        <dbReference type="ARBA" id="ARBA00023163"/>
    </source>
</evidence>
<protein>
    <submittedName>
        <fullName evidence="6">GntR family transcriptional regulator</fullName>
    </submittedName>
</protein>
<dbReference type="PANTHER" id="PTHR44846:SF4">
    <property type="entry name" value="HTH GNTR-TYPE DOMAIN-CONTAINING PROTEIN"/>
    <property type="match status" value="1"/>
</dbReference>
<dbReference type="SMART" id="SM00866">
    <property type="entry name" value="UTRA"/>
    <property type="match status" value="1"/>
</dbReference>
<dbReference type="CDD" id="cd07377">
    <property type="entry name" value="WHTH_GntR"/>
    <property type="match status" value="1"/>
</dbReference>
<dbReference type="PRINTS" id="PR00035">
    <property type="entry name" value="HTHGNTR"/>
</dbReference>
<evidence type="ECO:0000313" key="7">
    <source>
        <dbReference type="Proteomes" id="UP000192932"/>
    </source>
</evidence>
<dbReference type="AlphaFoldDB" id="A0A1W6ABU0"/>
<dbReference type="Pfam" id="PF07702">
    <property type="entry name" value="UTRA"/>
    <property type="match status" value="1"/>
</dbReference>
<dbReference type="EMBL" id="CP020743">
    <property type="protein sequence ID" value="ARJ23327.1"/>
    <property type="molecule type" value="Genomic_DNA"/>
</dbReference>
<dbReference type="InterPro" id="IPR036388">
    <property type="entry name" value="WH-like_DNA-bd_sf"/>
</dbReference>
<evidence type="ECO:0000259" key="5">
    <source>
        <dbReference type="PROSITE" id="PS50949"/>
    </source>
</evidence>
<dbReference type="Proteomes" id="UP000192932">
    <property type="component" value="Chromosome"/>
</dbReference>
<dbReference type="Gene3D" id="3.40.1410.10">
    <property type="entry name" value="Chorismate lyase-like"/>
    <property type="match status" value="1"/>
</dbReference>
<feature type="domain" description="HTH gntR-type" evidence="5">
    <location>
        <begin position="2"/>
        <end position="70"/>
    </location>
</feature>
<dbReference type="InterPro" id="IPR011663">
    <property type="entry name" value="UTRA"/>
</dbReference>
<dbReference type="GO" id="GO:0045892">
    <property type="term" value="P:negative regulation of DNA-templated transcription"/>
    <property type="evidence" value="ECO:0007669"/>
    <property type="project" value="TreeGrafter"/>
</dbReference>
<dbReference type="PANTHER" id="PTHR44846">
    <property type="entry name" value="MANNOSYL-D-GLYCERATE TRANSPORT/METABOLISM SYSTEM REPRESSOR MNGR-RELATED"/>
    <property type="match status" value="1"/>
</dbReference>
<dbReference type="InterPro" id="IPR050679">
    <property type="entry name" value="Bact_HTH_transcr_reg"/>
</dbReference>
<proteinExistence type="predicted"/>
<dbReference type="InterPro" id="IPR000524">
    <property type="entry name" value="Tscrpt_reg_HTH_GntR"/>
</dbReference>
<dbReference type="SMART" id="SM00345">
    <property type="entry name" value="HTH_GNTR"/>
    <property type="match status" value="1"/>
</dbReference>
<dbReference type="GO" id="GO:0003700">
    <property type="term" value="F:DNA-binding transcription factor activity"/>
    <property type="evidence" value="ECO:0007669"/>
    <property type="project" value="InterPro"/>
</dbReference>
<accession>A0A1W6ABU0</accession>
<organism evidence="6 7">
    <name type="scientific">Bacillus mycoides</name>
    <dbReference type="NCBI Taxonomy" id="1405"/>
    <lineage>
        <taxon>Bacteria</taxon>
        <taxon>Bacillati</taxon>
        <taxon>Bacillota</taxon>
        <taxon>Bacilli</taxon>
        <taxon>Bacillales</taxon>
        <taxon>Bacillaceae</taxon>
        <taxon>Bacillus</taxon>
        <taxon>Bacillus cereus group</taxon>
    </lineage>
</organism>
<evidence type="ECO:0000256" key="1">
    <source>
        <dbReference type="ARBA" id="ARBA00022491"/>
    </source>
</evidence>
<dbReference type="PROSITE" id="PS50949">
    <property type="entry name" value="HTH_GNTR"/>
    <property type="match status" value="1"/>
</dbReference>
<sequence>MSAKYKQIADVLEQNIRDGLFNETKKLPTEEALMNRFEVSRNTIRKVISQLVNRGYIFQVQGSGMFLRETSVTDYINLGSLRGLTKNLVSQNIETKVLEIEVIEANEEIVERMQCEIGTRLYFLKRVRIVDGKPFSIEVSYFKKDIIPYLNEEIALSSVYSYFIEDLRLNIGFADKVISCEKINKENAKLLELNEGDPALLIENTVYLVNGTIFELSQSMFHYEKTKLLNRINFK</sequence>
<dbReference type="Gene3D" id="1.10.10.10">
    <property type="entry name" value="Winged helix-like DNA-binding domain superfamily/Winged helix DNA-binding domain"/>
    <property type="match status" value="1"/>
</dbReference>
<evidence type="ECO:0000256" key="2">
    <source>
        <dbReference type="ARBA" id="ARBA00023015"/>
    </source>
</evidence>
<keyword evidence="4" id="KW-0804">Transcription</keyword>
<evidence type="ECO:0000313" key="6">
    <source>
        <dbReference type="EMBL" id="ARJ23327.1"/>
    </source>
</evidence>
<keyword evidence="3" id="KW-0238">DNA-binding</keyword>
<dbReference type="InterPro" id="IPR036390">
    <property type="entry name" value="WH_DNA-bd_sf"/>
</dbReference>
<keyword evidence="2" id="KW-0805">Transcription regulation</keyword>
<gene>
    <name evidence="6" type="ORF">B7492_19990</name>
</gene>
<evidence type="ECO:0000256" key="3">
    <source>
        <dbReference type="ARBA" id="ARBA00023125"/>
    </source>
</evidence>
<keyword evidence="1" id="KW-0678">Repressor</keyword>
<dbReference type="GO" id="GO:0003677">
    <property type="term" value="F:DNA binding"/>
    <property type="evidence" value="ECO:0007669"/>
    <property type="project" value="UniProtKB-KW"/>
</dbReference>
<dbReference type="InterPro" id="IPR028978">
    <property type="entry name" value="Chorismate_lyase_/UTRA_dom_sf"/>
</dbReference>
<name>A0A1W6ABU0_BACMY</name>